<keyword evidence="3" id="KW-0576">Peroxisome</keyword>
<accession>A0A437Q681</accession>
<dbReference type="Proteomes" id="UP000282818">
    <property type="component" value="Unassembled WGS sequence"/>
</dbReference>
<dbReference type="Pfam" id="PF00378">
    <property type="entry name" value="ECH_1"/>
    <property type="match status" value="1"/>
</dbReference>
<evidence type="ECO:0000313" key="6">
    <source>
        <dbReference type="Proteomes" id="UP000282818"/>
    </source>
</evidence>
<protein>
    <submittedName>
        <fullName evidence="5">Enoyl-CoA hydratase</fullName>
    </submittedName>
</protein>
<dbReference type="AlphaFoldDB" id="A0A437Q681"/>
<dbReference type="PANTHER" id="PTHR43684">
    <property type="match status" value="1"/>
</dbReference>
<comment type="subcellular location">
    <subcellularLocation>
        <location evidence="1">Peroxisome</location>
    </subcellularLocation>
</comment>
<dbReference type="InterPro" id="IPR051053">
    <property type="entry name" value="ECH/Chromodomain_protein"/>
</dbReference>
<proteinExistence type="inferred from homology"/>
<sequence length="254" mass="26896">MSIKTSQEGQIQTITIARPEKRNALTLEMYQALTEALRSAQEERSVRAVILTGEGGCFSAGNDIVDFVAAASRQDPVALAAPTQFLQTISTFTKPLVAAVEGDAIGIGTSMLLHCDLVYAAADAKLQLPFARLGLVPEGGTSLLLPQQLGHRLAFELLVKGDAVSGERAAQLGLINAASHSPMTDAQAAAQSLVALAPAAVRQSKAMLREHQGDLLQKVLLAEIEQFAARLSSAEAQEAFSAFMEKRAPVFSDI</sequence>
<evidence type="ECO:0000256" key="1">
    <source>
        <dbReference type="ARBA" id="ARBA00004275"/>
    </source>
</evidence>
<reference evidence="5 6" key="1">
    <citation type="submission" date="2019-01" db="EMBL/GenBank/DDBJ databases">
        <authorList>
            <person name="Chen W.-M."/>
        </authorList>
    </citation>
    <scope>NUCLEOTIDE SEQUENCE [LARGE SCALE GENOMIC DNA]</scope>
    <source>
        <strain evidence="5 6">HPM-16</strain>
    </source>
</reference>
<dbReference type="InterPro" id="IPR029045">
    <property type="entry name" value="ClpP/crotonase-like_dom_sf"/>
</dbReference>
<evidence type="ECO:0000313" key="5">
    <source>
        <dbReference type="EMBL" id="RVU30005.1"/>
    </source>
</evidence>
<dbReference type="InterPro" id="IPR001753">
    <property type="entry name" value="Enoyl-CoA_hydra/iso"/>
</dbReference>
<evidence type="ECO:0000256" key="3">
    <source>
        <dbReference type="ARBA" id="ARBA00023140"/>
    </source>
</evidence>
<dbReference type="Gene3D" id="3.90.226.10">
    <property type="entry name" value="2-enoyl-CoA Hydratase, Chain A, domain 1"/>
    <property type="match status" value="1"/>
</dbReference>
<comment type="caution">
    <text evidence="5">The sequence shown here is derived from an EMBL/GenBank/DDBJ whole genome shotgun (WGS) entry which is preliminary data.</text>
</comment>
<dbReference type="EMBL" id="SACQ01000006">
    <property type="protein sequence ID" value="RVU30005.1"/>
    <property type="molecule type" value="Genomic_DNA"/>
</dbReference>
<evidence type="ECO:0000256" key="2">
    <source>
        <dbReference type="ARBA" id="ARBA00005254"/>
    </source>
</evidence>
<dbReference type="Gene3D" id="1.10.12.10">
    <property type="entry name" value="Lyase 2-enoyl-coa Hydratase, Chain A, domain 2"/>
    <property type="match status" value="1"/>
</dbReference>
<evidence type="ECO:0000256" key="4">
    <source>
        <dbReference type="ARBA" id="ARBA00023235"/>
    </source>
</evidence>
<keyword evidence="4" id="KW-0413">Isomerase</keyword>
<dbReference type="SUPFAM" id="SSF52096">
    <property type="entry name" value="ClpP/crotonase"/>
    <property type="match status" value="1"/>
</dbReference>
<dbReference type="RefSeq" id="WP_127694790.1">
    <property type="nucleotide sequence ID" value="NZ_SACQ01000006.1"/>
</dbReference>
<dbReference type="InterPro" id="IPR014748">
    <property type="entry name" value="Enoyl-CoA_hydra_C"/>
</dbReference>
<dbReference type="GO" id="GO:0004165">
    <property type="term" value="F:delta(3)-delta(2)-enoyl-CoA isomerase activity"/>
    <property type="evidence" value="ECO:0007669"/>
    <property type="project" value="UniProtKB-ARBA"/>
</dbReference>
<comment type="similarity">
    <text evidence="2">Belongs to the enoyl-CoA hydratase/isomerase family.</text>
</comment>
<gene>
    <name evidence="5" type="ORF">EOE65_13165</name>
</gene>
<dbReference type="CDD" id="cd06558">
    <property type="entry name" value="crotonase-like"/>
    <property type="match status" value="1"/>
</dbReference>
<name>A0A437Q681_9GAMM</name>
<dbReference type="PANTHER" id="PTHR43684:SF1">
    <property type="entry name" value="ENOYL-COA DELTA ISOMERASE 2"/>
    <property type="match status" value="1"/>
</dbReference>
<organism evidence="5 6">
    <name type="scientific">Neptunomonas marina</name>
    <dbReference type="NCBI Taxonomy" id="1815562"/>
    <lineage>
        <taxon>Bacteria</taxon>
        <taxon>Pseudomonadati</taxon>
        <taxon>Pseudomonadota</taxon>
        <taxon>Gammaproteobacteria</taxon>
        <taxon>Oceanospirillales</taxon>
        <taxon>Oceanospirillaceae</taxon>
        <taxon>Neptunomonas</taxon>
    </lineage>
</organism>
<keyword evidence="6" id="KW-1185">Reference proteome</keyword>